<dbReference type="InterPro" id="IPR055152">
    <property type="entry name" value="Transketolase-like_C_2"/>
</dbReference>
<evidence type="ECO:0000256" key="1">
    <source>
        <dbReference type="ARBA" id="ARBA00001946"/>
    </source>
</evidence>
<dbReference type="Pfam" id="PF02779">
    <property type="entry name" value="Transket_pyr"/>
    <property type="match status" value="1"/>
</dbReference>
<dbReference type="GO" id="GO:0005829">
    <property type="term" value="C:cytosol"/>
    <property type="evidence" value="ECO:0007669"/>
    <property type="project" value="TreeGrafter"/>
</dbReference>
<dbReference type="EMBL" id="UOEU01000930">
    <property type="protein sequence ID" value="VAW42542.1"/>
    <property type="molecule type" value="Genomic_DNA"/>
</dbReference>
<evidence type="ECO:0000256" key="4">
    <source>
        <dbReference type="ARBA" id="ARBA00011738"/>
    </source>
</evidence>
<dbReference type="Pfam" id="PF22613">
    <property type="entry name" value="Transketolase_C_1"/>
    <property type="match status" value="1"/>
</dbReference>
<proteinExistence type="inferred from homology"/>
<feature type="domain" description="Transketolase-like pyrimidine-binding" evidence="11">
    <location>
        <begin position="143"/>
        <end position="314"/>
    </location>
</feature>
<evidence type="ECO:0000256" key="3">
    <source>
        <dbReference type="ARBA" id="ARBA00007131"/>
    </source>
</evidence>
<evidence type="ECO:0000256" key="8">
    <source>
        <dbReference type="ARBA" id="ARBA00022842"/>
    </source>
</evidence>
<dbReference type="Gene3D" id="3.40.50.920">
    <property type="match status" value="1"/>
</dbReference>
<name>A0A3B0VU02_9ZZZZ</name>
<evidence type="ECO:0000256" key="10">
    <source>
        <dbReference type="ARBA" id="ARBA00049473"/>
    </source>
</evidence>
<dbReference type="EC" id="2.2.1.1" evidence="5"/>
<comment type="cofactor">
    <cofactor evidence="1">
        <name>Mg(2+)</name>
        <dbReference type="ChEBI" id="CHEBI:18420"/>
    </cofactor>
</comment>
<dbReference type="AlphaFoldDB" id="A0A3B0VU02"/>
<evidence type="ECO:0000256" key="9">
    <source>
        <dbReference type="ARBA" id="ARBA00023052"/>
    </source>
</evidence>
<evidence type="ECO:0000256" key="7">
    <source>
        <dbReference type="ARBA" id="ARBA00022723"/>
    </source>
</evidence>
<dbReference type="Pfam" id="PF00456">
    <property type="entry name" value="Transketolase_N"/>
    <property type="match status" value="1"/>
</dbReference>
<dbReference type="GO" id="GO:0006098">
    <property type="term" value="P:pentose-phosphate shunt"/>
    <property type="evidence" value="ECO:0007669"/>
    <property type="project" value="TreeGrafter"/>
</dbReference>
<evidence type="ECO:0000256" key="5">
    <source>
        <dbReference type="ARBA" id="ARBA00013152"/>
    </source>
</evidence>
<evidence type="ECO:0000313" key="12">
    <source>
        <dbReference type="EMBL" id="VAW42542.1"/>
    </source>
</evidence>
<keyword evidence="7" id="KW-0479">Metal-binding</keyword>
<evidence type="ECO:0000259" key="11">
    <source>
        <dbReference type="SMART" id="SM00861"/>
    </source>
</evidence>
<organism evidence="12">
    <name type="scientific">hydrothermal vent metagenome</name>
    <dbReference type="NCBI Taxonomy" id="652676"/>
    <lineage>
        <taxon>unclassified sequences</taxon>
        <taxon>metagenomes</taxon>
        <taxon>ecological metagenomes</taxon>
    </lineage>
</organism>
<dbReference type="SMART" id="SM00861">
    <property type="entry name" value="Transket_pyr"/>
    <property type="match status" value="1"/>
</dbReference>
<evidence type="ECO:0000256" key="2">
    <source>
        <dbReference type="ARBA" id="ARBA00001964"/>
    </source>
</evidence>
<gene>
    <name evidence="12" type="ORF">MNBD_CHLOROFLEXI01-1469</name>
</gene>
<dbReference type="InterPro" id="IPR029061">
    <property type="entry name" value="THDP-binding"/>
</dbReference>
<keyword evidence="8" id="KW-0460">Magnesium</keyword>
<keyword evidence="6 12" id="KW-0808">Transferase</keyword>
<dbReference type="GO" id="GO:0004802">
    <property type="term" value="F:transketolase activity"/>
    <property type="evidence" value="ECO:0007669"/>
    <property type="project" value="UniProtKB-EC"/>
</dbReference>
<dbReference type="CDD" id="cd07033">
    <property type="entry name" value="TPP_PYR_DXS_TK_like"/>
    <property type="match status" value="1"/>
</dbReference>
<protein>
    <recommendedName>
        <fullName evidence="5">transketolase</fullName>
        <ecNumber evidence="5">2.2.1.1</ecNumber>
    </recommendedName>
</protein>
<dbReference type="InterPro" id="IPR005474">
    <property type="entry name" value="Transketolase_N"/>
</dbReference>
<reference evidence="12" key="1">
    <citation type="submission" date="2018-06" db="EMBL/GenBank/DDBJ databases">
        <authorList>
            <person name="Zhirakovskaya E."/>
        </authorList>
    </citation>
    <scope>NUCLEOTIDE SEQUENCE</scope>
</reference>
<dbReference type="FunFam" id="3.40.50.920:FF:000003">
    <property type="entry name" value="Transketolase"/>
    <property type="match status" value="1"/>
</dbReference>
<dbReference type="InterPro" id="IPR005475">
    <property type="entry name" value="Transketolase-like_Pyr-bd"/>
</dbReference>
<keyword evidence="9" id="KW-0786">Thiamine pyrophosphate</keyword>
<comment type="cofactor">
    <cofactor evidence="2">
        <name>thiamine diphosphate</name>
        <dbReference type="ChEBI" id="CHEBI:58937"/>
    </cofactor>
</comment>
<comment type="subunit">
    <text evidence="4">Homodimer.</text>
</comment>
<dbReference type="InterPro" id="IPR033247">
    <property type="entry name" value="Transketolase_fam"/>
</dbReference>
<dbReference type="SUPFAM" id="SSF52922">
    <property type="entry name" value="TK C-terminal domain-like"/>
    <property type="match status" value="1"/>
</dbReference>
<evidence type="ECO:0000256" key="6">
    <source>
        <dbReference type="ARBA" id="ARBA00022679"/>
    </source>
</evidence>
<dbReference type="SUPFAM" id="SSF52518">
    <property type="entry name" value="Thiamin diphosphate-binding fold (THDP-binding)"/>
    <property type="match status" value="2"/>
</dbReference>
<dbReference type="InterPro" id="IPR009014">
    <property type="entry name" value="Transketo_C/PFOR_II"/>
</dbReference>
<comment type="catalytic activity">
    <reaction evidence="10">
        <text>D-sedoheptulose 7-phosphate + D-glyceraldehyde 3-phosphate = aldehydo-D-ribose 5-phosphate + D-xylulose 5-phosphate</text>
        <dbReference type="Rhea" id="RHEA:10508"/>
        <dbReference type="ChEBI" id="CHEBI:57483"/>
        <dbReference type="ChEBI" id="CHEBI:57737"/>
        <dbReference type="ChEBI" id="CHEBI:58273"/>
        <dbReference type="ChEBI" id="CHEBI:59776"/>
        <dbReference type="EC" id="2.2.1.1"/>
    </reaction>
</comment>
<dbReference type="GO" id="GO:0046872">
    <property type="term" value="F:metal ion binding"/>
    <property type="evidence" value="ECO:0007669"/>
    <property type="project" value="UniProtKB-KW"/>
</dbReference>
<feature type="non-terminal residue" evidence="12">
    <location>
        <position position="1"/>
    </location>
</feature>
<sequence>FAAYGWHTQKVDGHNPAELIVAIEATKAETERPSIIACRTHIGFGSPHKQDTSSAHGSPLGDEEIRLTKQALNWPTEPLFYVAEGAKEMLHMNGRFQSKWEQLWESYLATYPEDAALYQQYLNGVLPSDWSDILPTFEADKSIATRASSGQVLNAIAPHVPYLLGGSADLTGSNKTDIKGEKAVTKDDFSGRYIYFGVREHAMGSIMNGMFLHGGIRPYGGTFLVFSDYMRPAIRMAALMGVPAIYVFTHDSIGLGTDGPTHQPIEHVMSLRAIPNLTVIRPADANETAVAWQSALQNLSGPTALILTRQGVPTLDRNEYATADGAAKGAYVLCDAGDPEVILLATGSEVHIALSAQMKLAAKGVAARAVSMPSWEIFAEQTAVYQESVLPRAVTARVSIEAGVTLGWERYLGCNGIAIGLDRYGASAPYKTIYEKLGLTSQAMADAALSLLG</sequence>
<dbReference type="Gene3D" id="3.40.50.970">
    <property type="match status" value="2"/>
</dbReference>
<dbReference type="FunFam" id="3.40.50.970:FF:000003">
    <property type="entry name" value="Transketolase"/>
    <property type="match status" value="1"/>
</dbReference>
<dbReference type="PANTHER" id="PTHR43522">
    <property type="entry name" value="TRANSKETOLASE"/>
    <property type="match status" value="1"/>
</dbReference>
<dbReference type="PANTHER" id="PTHR43522:SF2">
    <property type="entry name" value="TRANSKETOLASE 1-RELATED"/>
    <property type="match status" value="1"/>
</dbReference>
<accession>A0A3B0VU02</accession>
<comment type="similarity">
    <text evidence="3">Belongs to the transketolase family.</text>
</comment>